<reference evidence="4 5" key="1">
    <citation type="submission" date="2016-04" db="EMBL/GenBank/DDBJ databases">
        <title>Multiple horizontal gene transfer events from other fungi enriched the ability of the initially mycotrophic fungus Trichoderma (Ascomycota) to feed on dead plant biomass.</title>
        <authorList>
            <person name="Atanasova L."/>
            <person name="Chenthamara K."/>
            <person name="Zhang J."/>
            <person name="Grujic M."/>
            <person name="Henrissat B."/>
            <person name="Kuo A."/>
            <person name="Aertz A."/>
            <person name="Salamov A."/>
            <person name="Lipzen A."/>
            <person name="Labutti K."/>
            <person name="Barry K."/>
            <person name="Miao Y."/>
            <person name="Rahimi M.J."/>
            <person name="Shen Q."/>
            <person name="Grigoriev I.V."/>
            <person name="Kubicek C.P."/>
            <person name="Druzhinina I.S."/>
        </authorList>
    </citation>
    <scope>NUCLEOTIDE SEQUENCE [LARGE SCALE GENOMIC DNA]</scope>
    <source>
        <strain evidence="4 5">NJAU 4742</strain>
    </source>
</reference>
<proteinExistence type="inferred from homology"/>
<dbReference type="GO" id="GO:0016491">
    <property type="term" value="F:oxidoreductase activity"/>
    <property type="evidence" value="ECO:0007669"/>
    <property type="project" value="UniProtKB-KW"/>
</dbReference>
<dbReference type="GO" id="GO:0044283">
    <property type="term" value="P:small molecule biosynthetic process"/>
    <property type="evidence" value="ECO:0007669"/>
    <property type="project" value="UniProtKB-ARBA"/>
</dbReference>
<evidence type="ECO:0000313" key="4">
    <source>
        <dbReference type="EMBL" id="OPB46055.1"/>
    </source>
</evidence>
<dbReference type="Gene3D" id="2.60.120.330">
    <property type="entry name" value="B-lactam Antibiotic, Isopenicillin N Synthase, Chain"/>
    <property type="match status" value="1"/>
</dbReference>
<protein>
    <submittedName>
        <fullName evidence="4">1-aminocyclopropane-1-carboxylate oxidase</fullName>
    </submittedName>
</protein>
<sequence length="403" mass="45086">MENIPSGVNSSISIGLILADEYQPIEQRSGMNGTEMPRAPLTTTIENDITMAPATSHHLYPPFPDGVVTAPLVSISLVELEADNVAASEALFKASKELGFFYLKMDGSSLGEKMVLLAEELHALQKKFDDLPFAEKDQFAREKLHPFFGYRHSEIGPIREDGTRDRNELYNMRKDDIVGNCEPLPCPDLIKQHWELLREYVYSCRAVIDLLIVHLERHLQVPSGTIATLHRITERSGDHIRFNKSGIQPYSEDAARRSEHTDFGTLTILFNWLAGLQIRLPDTEDWVYVRPIPGSAVVNLGDALVKFTAGLLRSNIHRVVPPLPPQDGLSRHSLVYFSRPEDSVVLKRLKGGLIDRQPVSETNDPEISAEEWIVRRSVGDLQGVYTHKGGLEPRTLVVAEGSI</sequence>
<dbReference type="InterPro" id="IPR044861">
    <property type="entry name" value="IPNS-like_FE2OG_OXY"/>
</dbReference>
<accession>A0A1T3CYJ6</accession>
<dbReference type="Pfam" id="PF03171">
    <property type="entry name" value="2OG-FeII_Oxy"/>
    <property type="match status" value="1"/>
</dbReference>
<comment type="similarity">
    <text evidence="1 2">Belongs to the iron/ascorbate-dependent oxidoreductase family.</text>
</comment>
<dbReference type="InterPro" id="IPR050231">
    <property type="entry name" value="Iron_ascorbate_oxido_reductase"/>
</dbReference>
<dbReference type="Pfam" id="PF14226">
    <property type="entry name" value="DIOX_N"/>
    <property type="match status" value="1"/>
</dbReference>
<dbReference type="EMBL" id="LVVK01000003">
    <property type="protein sequence ID" value="OPB46055.1"/>
    <property type="molecule type" value="Genomic_DNA"/>
</dbReference>
<keyword evidence="2" id="KW-0408">Iron</keyword>
<name>A0A1T3CYJ6_9HYPO</name>
<evidence type="ECO:0000313" key="5">
    <source>
        <dbReference type="Proteomes" id="UP000191004"/>
    </source>
</evidence>
<dbReference type="InterPro" id="IPR027443">
    <property type="entry name" value="IPNS-like_sf"/>
</dbReference>
<evidence type="ECO:0000259" key="3">
    <source>
        <dbReference type="PROSITE" id="PS51471"/>
    </source>
</evidence>
<dbReference type="InterPro" id="IPR005123">
    <property type="entry name" value="Oxoglu/Fe-dep_dioxygenase_dom"/>
</dbReference>
<feature type="domain" description="Fe2OG dioxygenase" evidence="3">
    <location>
        <begin position="241"/>
        <end position="340"/>
    </location>
</feature>
<dbReference type="GO" id="GO:0046872">
    <property type="term" value="F:metal ion binding"/>
    <property type="evidence" value="ECO:0007669"/>
    <property type="project" value="UniProtKB-KW"/>
</dbReference>
<dbReference type="Proteomes" id="UP000191004">
    <property type="component" value="Unassembled WGS sequence"/>
</dbReference>
<evidence type="ECO:0000256" key="1">
    <source>
        <dbReference type="ARBA" id="ARBA00008056"/>
    </source>
</evidence>
<dbReference type="PANTHER" id="PTHR47990">
    <property type="entry name" value="2-OXOGLUTARATE (2OG) AND FE(II)-DEPENDENT OXYGENASE SUPERFAMILY PROTEIN-RELATED"/>
    <property type="match status" value="1"/>
</dbReference>
<keyword evidence="5" id="KW-1185">Reference proteome</keyword>
<keyword evidence="2" id="KW-0479">Metal-binding</keyword>
<dbReference type="PROSITE" id="PS51471">
    <property type="entry name" value="FE2OG_OXY"/>
    <property type="match status" value="1"/>
</dbReference>
<dbReference type="AlphaFoldDB" id="A0A1T3CYJ6"/>
<gene>
    <name evidence="4" type="ORF">A0O28_0061750</name>
</gene>
<keyword evidence="2" id="KW-0560">Oxidoreductase</keyword>
<dbReference type="OrthoDB" id="288590at2759"/>
<evidence type="ECO:0000256" key="2">
    <source>
        <dbReference type="RuleBase" id="RU003682"/>
    </source>
</evidence>
<organism evidence="4 5">
    <name type="scientific">Trichoderma guizhouense</name>
    <dbReference type="NCBI Taxonomy" id="1491466"/>
    <lineage>
        <taxon>Eukaryota</taxon>
        <taxon>Fungi</taxon>
        <taxon>Dikarya</taxon>
        <taxon>Ascomycota</taxon>
        <taxon>Pezizomycotina</taxon>
        <taxon>Sordariomycetes</taxon>
        <taxon>Hypocreomycetidae</taxon>
        <taxon>Hypocreales</taxon>
        <taxon>Hypocreaceae</taxon>
        <taxon>Trichoderma</taxon>
    </lineage>
</organism>
<dbReference type="InterPro" id="IPR026992">
    <property type="entry name" value="DIOX_N"/>
</dbReference>
<comment type="caution">
    <text evidence="4">The sequence shown here is derived from an EMBL/GenBank/DDBJ whole genome shotgun (WGS) entry which is preliminary data.</text>
</comment>
<dbReference type="SUPFAM" id="SSF51197">
    <property type="entry name" value="Clavaminate synthase-like"/>
    <property type="match status" value="1"/>
</dbReference>